<organism evidence="2 3">
    <name type="scientific">Rubripirellula lacrimiformis</name>
    <dbReference type="NCBI Taxonomy" id="1930273"/>
    <lineage>
        <taxon>Bacteria</taxon>
        <taxon>Pseudomonadati</taxon>
        <taxon>Planctomycetota</taxon>
        <taxon>Planctomycetia</taxon>
        <taxon>Pirellulales</taxon>
        <taxon>Pirellulaceae</taxon>
        <taxon>Rubripirellula</taxon>
    </lineage>
</organism>
<feature type="region of interest" description="Disordered" evidence="1">
    <location>
        <begin position="22"/>
        <end position="41"/>
    </location>
</feature>
<protein>
    <submittedName>
        <fullName evidence="2">Uncharacterized protein</fullName>
    </submittedName>
</protein>
<dbReference type="OrthoDB" id="276332at2"/>
<dbReference type="KEGG" id="rlc:K227x_46180"/>
<evidence type="ECO:0000256" key="1">
    <source>
        <dbReference type="SAM" id="MobiDB-lite"/>
    </source>
</evidence>
<reference evidence="2 3" key="1">
    <citation type="submission" date="2019-02" db="EMBL/GenBank/DDBJ databases">
        <title>Deep-cultivation of Planctomycetes and their phenomic and genomic characterization uncovers novel biology.</title>
        <authorList>
            <person name="Wiegand S."/>
            <person name="Jogler M."/>
            <person name="Boedeker C."/>
            <person name="Pinto D."/>
            <person name="Vollmers J."/>
            <person name="Rivas-Marin E."/>
            <person name="Kohn T."/>
            <person name="Peeters S.H."/>
            <person name="Heuer A."/>
            <person name="Rast P."/>
            <person name="Oberbeckmann S."/>
            <person name="Bunk B."/>
            <person name="Jeske O."/>
            <person name="Meyerdierks A."/>
            <person name="Storesund J.E."/>
            <person name="Kallscheuer N."/>
            <person name="Luecker S."/>
            <person name="Lage O.M."/>
            <person name="Pohl T."/>
            <person name="Merkel B.J."/>
            <person name="Hornburger P."/>
            <person name="Mueller R.-W."/>
            <person name="Bruemmer F."/>
            <person name="Labrenz M."/>
            <person name="Spormann A.M."/>
            <person name="Op den Camp H."/>
            <person name="Overmann J."/>
            <person name="Amann R."/>
            <person name="Jetten M.S.M."/>
            <person name="Mascher T."/>
            <person name="Medema M.H."/>
            <person name="Devos D.P."/>
            <person name="Kaster A.-K."/>
            <person name="Ovreas L."/>
            <person name="Rohde M."/>
            <person name="Galperin M.Y."/>
            <person name="Jogler C."/>
        </authorList>
    </citation>
    <scope>NUCLEOTIDE SEQUENCE [LARGE SCALE GENOMIC DNA]</scope>
    <source>
        <strain evidence="2 3">K22_7</strain>
    </source>
</reference>
<dbReference type="RefSeq" id="WP_145172709.1">
    <property type="nucleotide sequence ID" value="NZ_CP036525.1"/>
</dbReference>
<dbReference type="EMBL" id="CP036525">
    <property type="protein sequence ID" value="QDT06210.1"/>
    <property type="molecule type" value="Genomic_DNA"/>
</dbReference>
<sequence>MRNLTLGVLIVTGGTLAALPFRRPSVDPAPSTEWGDATGPTESALDASLRSDIAASGSGDIELPLPGSLPVWGREPRPKPAPRRVDVPLSFDDLMVPIDQPDPIRQRFAATAEVRAADLERQRVAAIEMPSLDAVAPAMQDELRRRLTQQSVQPQSASPFTPISPSTPFPATSYQASSHPAMPHPTMDGTPQPPRSPAPVSGSLASAPWVAPTPERLPPPTDPAGPRHWIRQP</sequence>
<feature type="compositionally biased region" description="Low complexity" evidence="1">
    <location>
        <begin position="156"/>
        <end position="173"/>
    </location>
</feature>
<dbReference type="Proteomes" id="UP000318538">
    <property type="component" value="Chromosome"/>
</dbReference>
<dbReference type="AlphaFoldDB" id="A0A517NGF8"/>
<feature type="region of interest" description="Disordered" evidence="1">
    <location>
        <begin position="146"/>
        <end position="233"/>
    </location>
</feature>
<gene>
    <name evidence="2" type="ORF">K227x_46180</name>
</gene>
<accession>A0A517NGF8</accession>
<evidence type="ECO:0000313" key="3">
    <source>
        <dbReference type="Proteomes" id="UP000318538"/>
    </source>
</evidence>
<proteinExistence type="predicted"/>
<evidence type="ECO:0000313" key="2">
    <source>
        <dbReference type="EMBL" id="QDT06210.1"/>
    </source>
</evidence>
<name>A0A517NGF8_9BACT</name>
<keyword evidence="3" id="KW-1185">Reference proteome</keyword>